<sequence length="253" mass="29090">MRTLITRAEMREQFKSYCDQVHRTKKHRAATLGVIAAYWRTSRRERLDGWGPLSKHNAEKDKAKDPVNAQNIKTALRDFLTVQQLERCCYCRQWLFRMAHAKPIEHVLPKKDYPHFSLHFWNLAVACADCNRLKGADVWGSIPLRRFAYPHPGEYPDMFHPRFHNYADHVDFVHIATNHGSISIYKGLTPQGRHLCTALLHKVAKERMLLDAAPGLNSAISTIESFRTQHDGKHPELLDFMAALDNALLSTVA</sequence>
<dbReference type="EMBL" id="RXLQ01000001">
    <property type="protein sequence ID" value="RSZ60718.1"/>
    <property type="molecule type" value="Genomic_DNA"/>
</dbReference>
<reference evidence="1 2" key="1">
    <citation type="submission" date="2018-12" db="EMBL/GenBank/DDBJ databases">
        <authorList>
            <person name="Yang E."/>
        </authorList>
    </citation>
    <scope>NUCLEOTIDE SEQUENCE [LARGE SCALE GENOMIC DNA]</scope>
    <source>
        <strain evidence="1 2">SOD</strain>
    </source>
</reference>
<accession>A0A430HT48</accession>
<dbReference type="OrthoDB" id="4485927at2"/>
<comment type="caution">
    <text evidence="1">The sequence shown here is derived from an EMBL/GenBank/DDBJ whole genome shotgun (WGS) entry which is preliminary data.</text>
</comment>
<dbReference type="Gene3D" id="1.10.30.50">
    <property type="match status" value="1"/>
</dbReference>
<evidence type="ECO:0000313" key="2">
    <source>
        <dbReference type="Proteomes" id="UP000278085"/>
    </source>
</evidence>
<evidence type="ECO:0008006" key="3">
    <source>
        <dbReference type="Google" id="ProtNLM"/>
    </source>
</evidence>
<proteinExistence type="predicted"/>
<evidence type="ECO:0000313" key="1">
    <source>
        <dbReference type="EMBL" id="RSZ60718.1"/>
    </source>
</evidence>
<name>A0A430HT48_9BURK</name>
<keyword evidence="2" id="KW-1185">Reference proteome</keyword>
<organism evidence="1 2">
    <name type="scientific">Massilia atriviolacea</name>
    <dbReference type="NCBI Taxonomy" id="2495579"/>
    <lineage>
        <taxon>Bacteria</taxon>
        <taxon>Pseudomonadati</taxon>
        <taxon>Pseudomonadota</taxon>
        <taxon>Betaproteobacteria</taxon>
        <taxon>Burkholderiales</taxon>
        <taxon>Oxalobacteraceae</taxon>
        <taxon>Telluria group</taxon>
        <taxon>Massilia</taxon>
    </lineage>
</organism>
<gene>
    <name evidence="1" type="ORF">EJB06_00845</name>
</gene>
<dbReference type="AlphaFoldDB" id="A0A430HT48"/>
<dbReference type="RefSeq" id="WP_126072102.1">
    <property type="nucleotide sequence ID" value="NZ_CP051166.1"/>
</dbReference>
<protein>
    <recommendedName>
        <fullName evidence="3">HNH endonuclease</fullName>
    </recommendedName>
</protein>
<dbReference type="Proteomes" id="UP000278085">
    <property type="component" value="Unassembled WGS sequence"/>
</dbReference>